<gene>
    <name evidence="5" type="ORF">Pan216_26260</name>
</gene>
<dbReference type="SUPFAM" id="SSF111384">
    <property type="entry name" value="OmpH-like"/>
    <property type="match status" value="1"/>
</dbReference>
<proteinExistence type="inferred from homology"/>
<feature type="chain" id="PRO_5021947064" evidence="4">
    <location>
        <begin position="30"/>
        <end position="197"/>
    </location>
</feature>
<dbReference type="GO" id="GO:0005829">
    <property type="term" value="C:cytosol"/>
    <property type="evidence" value="ECO:0007669"/>
    <property type="project" value="TreeGrafter"/>
</dbReference>
<keyword evidence="6" id="KW-1185">Reference proteome</keyword>
<sequence precursor="true">MKWNHLWAGAAMVAGAVFVAGTMMQPAQAQQFQGIRIAVIDVNQVFKDYEHYKALTEDLKGQIQNKDHELRTIQQEIRAMESQLVQLKGAGDREGIERQLHEKTFEFKKLGQKYQQEMVLREASVYSTCYKEMTDLLTRYCDEHGIHIVLRLREESESENPQMVLQTIQRQVVHHHKNLDLTGVITQGLNAQYAQAR</sequence>
<dbReference type="EMBL" id="CP036279">
    <property type="protein sequence ID" value="QDU61761.1"/>
    <property type="molecule type" value="Genomic_DNA"/>
</dbReference>
<name>A0A518B446_9BACT</name>
<keyword evidence="2 4" id="KW-0732">Signal</keyword>
<evidence type="ECO:0000313" key="6">
    <source>
        <dbReference type="Proteomes" id="UP000317093"/>
    </source>
</evidence>
<accession>A0A518B446</accession>
<dbReference type="PANTHER" id="PTHR35089">
    <property type="entry name" value="CHAPERONE PROTEIN SKP"/>
    <property type="match status" value="1"/>
</dbReference>
<reference evidence="5 6" key="1">
    <citation type="submission" date="2019-02" db="EMBL/GenBank/DDBJ databases">
        <title>Deep-cultivation of Planctomycetes and their phenomic and genomic characterization uncovers novel biology.</title>
        <authorList>
            <person name="Wiegand S."/>
            <person name="Jogler M."/>
            <person name="Boedeker C."/>
            <person name="Pinto D."/>
            <person name="Vollmers J."/>
            <person name="Rivas-Marin E."/>
            <person name="Kohn T."/>
            <person name="Peeters S.H."/>
            <person name="Heuer A."/>
            <person name="Rast P."/>
            <person name="Oberbeckmann S."/>
            <person name="Bunk B."/>
            <person name="Jeske O."/>
            <person name="Meyerdierks A."/>
            <person name="Storesund J.E."/>
            <person name="Kallscheuer N."/>
            <person name="Luecker S."/>
            <person name="Lage O.M."/>
            <person name="Pohl T."/>
            <person name="Merkel B.J."/>
            <person name="Hornburger P."/>
            <person name="Mueller R.-W."/>
            <person name="Bruemmer F."/>
            <person name="Labrenz M."/>
            <person name="Spormann A.M."/>
            <person name="Op den Camp H."/>
            <person name="Overmann J."/>
            <person name="Amann R."/>
            <person name="Jetten M.S.M."/>
            <person name="Mascher T."/>
            <person name="Medema M.H."/>
            <person name="Devos D.P."/>
            <person name="Kaster A.-K."/>
            <person name="Ovreas L."/>
            <person name="Rohde M."/>
            <person name="Galperin M.Y."/>
            <person name="Jogler C."/>
        </authorList>
    </citation>
    <scope>NUCLEOTIDE SEQUENCE [LARGE SCALE GENOMIC DNA]</scope>
    <source>
        <strain evidence="5 6">Pan216</strain>
    </source>
</reference>
<protein>
    <submittedName>
        <fullName evidence="5">Outer membrane protein (OmpH-like)</fullName>
    </submittedName>
</protein>
<evidence type="ECO:0000256" key="1">
    <source>
        <dbReference type="ARBA" id="ARBA00009091"/>
    </source>
</evidence>
<dbReference type="Pfam" id="PF03938">
    <property type="entry name" value="OmpH"/>
    <property type="match status" value="1"/>
</dbReference>
<evidence type="ECO:0000256" key="4">
    <source>
        <dbReference type="SAM" id="SignalP"/>
    </source>
</evidence>
<dbReference type="InterPro" id="IPR005632">
    <property type="entry name" value="Chaperone_Skp"/>
</dbReference>
<dbReference type="AlphaFoldDB" id="A0A518B446"/>
<evidence type="ECO:0000256" key="3">
    <source>
        <dbReference type="SAM" id="Coils"/>
    </source>
</evidence>
<comment type="similarity">
    <text evidence="1">Belongs to the Skp family.</text>
</comment>
<organism evidence="5 6">
    <name type="scientific">Kolteria novifilia</name>
    <dbReference type="NCBI Taxonomy" id="2527975"/>
    <lineage>
        <taxon>Bacteria</taxon>
        <taxon>Pseudomonadati</taxon>
        <taxon>Planctomycetota</taxon>
        <taxon>Planctomycetia</taxon>
        <taxon>Kolteriales</taxon>
        <taxon>Kolteriaceae</taxon>
        <taxon>Kolteria</taxon>
    </lineage>
</organism>
<dbReference type="RefSeq" id="WP_419193587.1">
    <property type="nucleotide sequence ID" value="NZ_CP036279.1"/>
</dbReference>
<evidence type="ECO:0000313" key="5">
    <source>
        <dbReference type="EMBL" id="QDU61761.1"/>
    </source>
</evidence>
<dbReference type="InterPro" id="IPR024930">
    <property type="entry name" value="Skp_dom_sf"/>
</dbReference>
<dbReference type="GO" id="GO:0051082">
    <property type="term" value="F:unfolded protein binding"/>
    <property type="evidence" value="ECO:0007669"/>
    <property type="project" value="InterPro"/>
</dbReference>
<feature type="signal peptide" evidence="4">
    <location>
        <begin position="1"/>
        <end position="29"/>
    </location>
</feature>
<dbReference type="GO" id="GO:0050821">
    <property type="term" value="P:protein stabilization"/>
    <property type="evidence" value="ECO:0007669"/>
    <property type="project" value="TreeGrafter"/>
</dbReference>
<feature type="coiled-coil region" evidence="3">
    <location>
        <begin position="56"/>
        <end position="90"/>
    </location>
</feature>
<evidence type="ECO:0000256" key="2">
    <source>
        <dbReference type="ARBA" id="ARBA00022729"/>
    </source>
</evidence>
<keyword evidence="3" id="KW-0175">Coiled coil</keyword>
<dbReference type="Proteomes" id="UP000317093">
    <property type="component" value="Chromosome"/>
</dbReference>
<dbReference type="PANTHER" id="PTHR35089:SF1">
    <property type="entry name" value="CHAPERONE PROTEIN SKP"/>
    <property type="match status" value="1"/>
</dbReference>
<dbReference type="Gene3D" id="3.30.910.20">
    <property type="entry name" value="Skp domain"/>
    <property type="match status" value="1"/>
</dbReference>
<dbReference type="KEGG" id="knv:Pan216_26260"/>
<dbReference type="SMART" id="SM00935">
    <property type="entry name" value="OmpH"/>
    <property type="match status" value="1"/>
</dbReference>